<evidence type="ECO:0000259" key="1">
    <source>
        <dbReference type="Pfam" id="PF07969"/>
    </source>
</evidence>
<name>A0AA35X4I3_GEOBA</name>
<evidence type="ECO:0000313" key="3">
    <source>
        <dbReference type="Proteomes" id="UP001174909"/>
    </source>
</evidence>
<feature type="domain" description="Amidohydrolase 3" evidence="1">
    <location>
        <begin position="54"/>
        <end position="514"/>
    </location>
</feature>
<comment type="caution">
    <text evidence="2">The sequence shown here is derived from an EMBL/GenBank/DDBJ whole genome shotgun (WGS) entry which is preliminary data.</text>
</comment>
<reference evidence="2" key="1">
    <citation type="submission" date="2023-03" db="EMBL/GenBank/DDBJ databases">
        <authorList>
            <person name="Steffen K."/>
            <person name="Cardenas P."/>
        </authorList>
    </citation>
    <scope>NUCLEOTIDE SEQUENCE</scope>
</reference>
<gene>
    <name evidence="2" type="ORF">GBAR_LOCUS21911</name>
</gene>
<dbReference type="SUPFAM" id="SSF51338">
    <property type="entry name" value="Composite domain of metallo-dependent hydrolases"/>
    <property type="match status" value="1"/>
</dbReference>
<dbReference type="Pfam" id="PF07969">
    <property type="entry name" value="Amidohydro_3"/>
    <property type="match status" value="1"/>
</dbReference>
<dbReference type="InterPro" id="IPR013108">
    <property type="entry name" value="Amidohydro_3"/>
</dbReference>
<dbReference type="Proteomes" id="UP001174909">
    <property type="component" value="Unassembled WGS sequence"/>
</dbReference>
<dbReference type="AlphaFoldDB" id="A0AA35X4I3"/>
<accession>A0AA35X4I3</accession>
<dbReference type="SUPFAM" id="SSF51556">
    <property type="entry name" value="Metallo-dependent hydrolases"/>
    <property type="match status" value="1"/>
</dbReference>
<keyword evidence="3" id="KW-1185">Reference proteome</keyword>
<sequence>MPNGIASLILVNADMLTMESAHPKAEAIAICGDRIAAVGSNESIRLLATGRTRLIDCQGLTLLPGFNDAHCHLPGLARRLQDLNCSPQHAPSIARLQDLVRARARTYATGAWIRGFGYYDLQLAERRHPNRHDLDIASPDHPCWLEHRSGHAAVLNSRALALADIDGETPDPPGGVIERDPATGEPTGVLYEMQGFLRGRLGSTRSPEEFDESMRAAGELLRGYGITSVQDAGHDNGVDRWGTLQRLRADAALSCRITMFAGVERLDELVSSGLVFGSGDHWLRLGHAKILLTLSSGSLHPSPTELEALVSESHRTGFPVAIHCIEEAAIAVAAATLSDNGHPDFFDRIEHCAEGAPGLVDAIGQCGATVVTQPGFLYHSGASYRVDVEERLLPHLYPAGALARSGVTIAFGSDAPVIDPNPWPGIYSAVTRCASDGRPLSGTGTGEQALDVWQALRAYTLGSAEAEGTSTVKGSLAAGKLADFVLVDTDPLSIDYEALPNVKPLMTVVGGTVVWDNR</sequence>
<proteinExistence type="predicted"/>
<dbReference type="InterPro" id="IPR011059">
    <property type="entry name" value="Metal-dep_hydrolase_composite"/>
</dbReference>
<evidence type="ECO:0000313" key="2">
    <source>
        <dbReference type="EMBL" id="CAI8039401.1"/>
    </source>
</evidence>
<dbReference type="Gene3D" id="3.20.20.140">
    <property type="entry name" value="Metal-dependent hydrolases"/>
    <property type="match status" value="2"/>
</dbReference>
<dbReference type="Gene3D" id="3.10.310.70">
    <property type="match status" value="1"/>
</dbReference>
<dbReference type="CDD" id="cd01300">
    <property type="entry name" value="YtcJ_like"/>
    <property type="match status" value="1"/>
</dbReference>
<dbReference type="InterPro" id="IPR033932">
    <property type="entry name" value="YtcJ-like"/>
</dbReference>
<dbReference type="PANTHER" id="PTHR22642">
    <property type="entry name" value="IMIDAZOLONEPROPIONASE"/>
    <property type="match status" value="1"/>
</dbReference>
<dbReference type="Gene3D" id="2.30.40.10">
    <property type="entry name" value="Urease, subunit C, domain 1"/>
    <property type="match status" value="1"/>
</dbReference>
<dbReference type="EMBL" id="CASHTH010003038">
    <property type="protein sequence ID" value="CAI8039401.1"/>
    <property type="molecule type" value="Genomic_DNA"/>
</dbReference>
<organism evidence="2 3">
    <name type="scientific">Geodia barretti</name>
    <name type="common">Barrett's horny sponge</name>
    <dbReference type="NCBI Taxonomy" id="519541"/>
    <lineage>
        <taxon>Eukaryota</taxon>
        <taxon>Metazoa</taxon>
        <taxon>Porifera</taxon>
        <taxon>Demospongiae</taxon>
        <taxon>Heteroscleromorpha</taxon>
        <taxon>Tetractinellida</taxon>
        <taxon>Astrophorina</taxon>
        <taxon>Geodiidae</taxon>
        <taxon>Geodia</taxon>
    </lineage>
</organism>
<protein>
    <submittedName>
        <fullName evidence="2">N-substituted formamide deformylase</fullName>
    </submittedName>
</protein>
<dbReference type="GO" id="GO:0016810">
    <property type="term" value="F:hydrolase activity, acting on carbon-nitrogen (but not peptide) bonds"/>
    <property type="evidence" value="ECO:0007669"/>
    <property type="project" value="InterPro"/>
</dbReference>
<dbReference type="PANTHER" id="PTHR22642:SF2">
    <property type="entry name" value="PROTEIN LONG AFTER FAR-RED 3"/>
    <property type="match status" value="1"/>
</dbReference>
<dbReference type="InterPro" id="IPR032466">
    <property type="entry name" value="Metal_Hydrolase"/>
</dbReference>